<gene>
    <name evidence="2" type="ordered locus">P9303_12451</name>
</gene>
<dbReference type="Pfam" id="PF09493">
    <property type="entry name" value="DUF2389"/>
    <property type="match status" value="1"/>
</dbReference>
<dbReference type="BioCyc" id="PMAR59922:G1G80-1082-MONOMER"/>
<evidence type="ECO:0000256" key="1">
    <source>
        <dbReference type="SAM" id="MobiDB-lite"/>
    </source>
</evidence>
<feature type="region of interest" description="Disordered" evidence="1">
    <location>
        <begin position="90"/>
        <end position="110"/>
    </location>
</feature>
<dbReference type="HOGENOM" id="CLU_2168749_0_0_3"/>
<name>A2C933_PROM3</name>
<dbReference type="RefSeq" id="WP_011825891.1">
    <property type="nucleotide sequence ID" value="NC_008820.1"/>
</dbReference>
<dbReference type="InterPro" id="IPR012663">
    <property type="entry name" value="CHP02450_Tryp"/>
</dbReference>
<evidence type="ECO:0008006" key="4">
    <source>
        <dbReference type="Google" id="ProtNLM"/>
    </source>
</evidence>
<dbReference type="AlphaFoldDB" id="A2C933"/>
<sequence length="110" mass="12797">MNWPPNKAWTSTTSRLGFRHFVAINYGGKGSDRWVNLVSVLDGQARLRVSWQEMKDSSMWNSGWQQLPKLEAKTADDQIVNQQIDQNTQEACLHPSEDFDDRPWFDQENN</sequence>
<evidence type="ECO:0000313" key="2">
    <source>
        <dbReference type="EMBL" id="ABM77993.1"/>
    </source>
</evidence>
<feature type="compositionally biased region" description="Basic and acidic residues" evidence="1">
    <location>
        <begin position="95"/>
        <end position="110"/>
    </location>
</feature>
<dbReference type="Proteomes" id="UP000002274">
    <property type="component" value="Chromosome"/>
</dbReference>
<accession>A2C933</accession>
<dbReference type="EMBL" id="CP000554">
    <property type="protein sequence ID" value="ABM77993.1"/>
    <property type="molecule type" value="Genomic_DNA"/>
</dbReference>
<dbReference type="NCBIfam" id="TIGR02450">
    <property type="entry name" value="TIGR02450 family Trp-rich protein"/>
    <property type="match status" value="1"/>
</dbReference>
<proteinExistence type="predicted"/>
<evidence type="ECO:0000313" key="3">
    <source>
        <dbReference type="Proteomes" id="UP000002274"/>
    </source>
</evidence>
<organism evidence="2 3">
    <name type="scientific">Prochlorococcus marinus (strain MIT 9303)</name>
    <dbReference type="NCBI Taxonomy" id="59922"/>
    <lineage>
        <taxon>Bacteria</taxon>
        <taxon>Bacillati</taxon>
        <taxon>Cyanobacteriota</taxon>
        <taxon>Cyanophyceae</taxon>
        <taxon>Synechococcales</taxon>
        <taxon>Prochlorococcaceae</taxon>
        <taxon>Prochlorococcus</taxon>
    </lineage>
</organism>
<reference evidence="2 3" key="1">
    <citation type="journal article" date="2007" name="PLoS Genet.">
        <title>Patterns and implications of gene gain and loss in the evolution of Prochlorococcus.</title>
        <authorList>
            <person name="Kettler G.C."/>
            <person name="Martiny A.C."/>
            <person name="Huang K."/>
            <person name="Zucker J."/>
            <person name="Coleman M.L."/>
            <person name="Rodrigue S."/>
            <person name="Chen F."/>
            <person name="Lapidus A."/>
            <person name="Ferriera S."/>
            <person name="Johnson J."/>
            <person name="Steglich C."/>
            <person name="Church G.M."/>
            <person name="Richardson P."/>
            <person name="Chisholm S.W."/>
        </authorList>
    </citation>
    <scope>NUCLEOTIDE SEQUENCE [LARGE SCALE GENOMIC DNA]</scope>
    <source>
        <strain evidence="2 3">MIT 9303</strain>
    </source>
</reference>
<dbReference type="KEGG" id="pmf:P9303_12451"/>
<protein>
    <recommendedName>
        <fullName evidence="4">TIGR02450 family Trp-rich protein</fullName>
    </recommendedName>
</protein>